<dbReference type="SUPFAM" id="SSF55681">
    <property type="entry name" value="Class II aaRS and biotin synthetases"/>
    <property type="match status" value="1"/>
</dbReference>
<keyword evidence="21" id="KW-1185">Reference proteome</keyword>
<keyword evidence="9 15" id="KW-0067">ATP-binding</keyword>
<evidence type="ECO:0000256" key="16">
    <source>
        <dbReference type="PROSITE-ProRule" id="PRU00209"/>
    </source>
</evidence>
<evidence type="ECO:0000256" key="3">
    <source>
        <dbReference type="ARBA" id="ARBA00011209"/>
    </source>
</evidence>
<gene>
    <name evidence="15" type="primary">pheT</name>
    <name evidence="20" type="ORF">SAMN05216544_0646</name>
</gene>
<dbReference type="SMART" id="SM00873">
    <property type="entry name" value="B3_4"/>
    <property type="match status" value="1"/>
</dbReference>
<feature type="binding site" evidence="15">
    <location>
        <position position="478"/>
    </location>
    <ligand>
        <name>Mg(2+)</name>
        <dbReference type="ChEBI" id="CHEBI:18420"/>
        <note>shared with alpha subunit</note>
    </ligand>
</feature>
<comment type="subunit">
    <text evidence="3 15">Tetramer of two alpha and two beta subunits.</text>
</comment>
<dbReference type="FunFam" id="3.30.70.380:FF:000001">
    <property type="entry name" value="Phenylalanine--tRNA ligase beta subunit"/>
    <property type="match status" value="1"/>
</dbReference>
<dbReference type="InterPro" id="IPR020825">
    <property type="entry name" value="Phe-tRNA_synthase-like_B3/B4"/>
</dbReference>
<dbReference type="InterPro" id="IPR005146">
    <property type="entry name" value="B3/B4_tRNA-bd"/>
</dbReference>
<dbReference type="InterPro" id="IPR002547">
    <property type="entry name" value="tRNA-bd_dom"/>
</dbReference>
<dbReference type="PANTHER" id="PTHR10947">
    <property type="entry name" value="PHENYLALANYL-TRNA SYNTHETASE BETA CHAIN AND LEUCINE-RICH REPEAT-CONTAINING PROTEIN 47"/>
    <property type="match status" value="1"/>
</dbReference>
<dbReference type="InterPro" id="IPR033714">
    <property type="entry name" value="tRNA_bind_bactPheRS"/>
</dbReference>
<accession>A0A1G9U8G6</accession>
<dbReference type="Pfam" id="PF17759">
    <property type="entry name" value="tRNA_synthFbeta"/>
    <property type="match status" value="1"/>
</dbReference>
<evidence type="ECO:0000259" key="18">
    <source>
        <dbReference type="PROSITE" id="PS51447"/>
    </source>
</evidence>
<dbReference type="PROSITE" id="PS50886">
    <property type="entry name" value="TRBD"/>
    <property type="match status" value="1"/>
</dbReference>
<dbReference type="GO" id="GO:0006432">
    <property type="term" value="P:phenylalanyl-tRNA aminoacylation"/>
    <property type="evidence" value="ECO:0007669"/>
    <property type="project" value="UniProtKB-UniRule"/>
</dbReference>
<dbReference type="Pfam" id="PF03483">
    <property type="entry name" value="B3_4"/>
    <property type="match status" value="1"/>
</dbReference>
<evidence type="ECO:0000256" key="13">
    <source>
        <dbReference type="ARBA" id="ARBA00023146"/>
    </source>
</evidence>
<evidence type="ECO:0000256" key="4">
    <source>
        <dbReference type="ARBA" id="ARBA00022490"/>
    </source>
</evidence>
<comment type="cofactor">
    <cofactor evidence="15">
        <name>Mg(2+)</name>
        <dbReference type="ChEBI" id="CHEBI:18420"/>
    </cofactor>
    <text evidence="15">Binds 2 magnesium ions per tetramer.</text>
</comment>
<dbReference type="SMART" id="SM00896">
    <property type="entry name" value="FDX-ACB"/>
    <property type="match status" value="1"/>
</dbReference>
<dbReference type="GO" id="GO:0005524">
    <property type="term" value="F:ATP binding"/>
    <property type="evidence" value="ECO:0007669"/>
    <property type="project" value="UniProtKB-UniRule"/>
</dbReference>
<comment type="subcellular location">
    <subcellularLocation>
        <location evidence="1 15">Cytoplasm</location>
    </subcellularLocation>
</comment>
<evidence type="ECO:0000256" key="8">
    <source>
        <dbReference type="ARBA" id="ARBA00022741"/>
    </source>
</evidence>
<evidence type="ECO:0000256" key="14">
    <source>
        <dbReference type="ARBA" id="ARBA00049255"/>
    </source>
</evidence>
<proteinExistence type="inferred from homology"/>
<keyword evidence="4 15" id="KW-0963">Cytoplasm</keyword>
<feature type="binding site" evidence="15">
    <location>
        <position position="472"/>
    </location>
    <ligand>
        <name>Mg(2+)</name>
        <dbReference type="ChEBI" id="CHEBI:18420"/>
        <note>shared with alpha subunit</note>
    </ligand>
</feature>
<dbReference type="InterPro" id="IPR005147">
    <property type="entry name" value="tRNA_synthase_B5-dom"/>
</dbReference>
<dbReference type="Proteomes" id="UP000187651">
    <property type="component" value="Unassembled WGS sequence"/>
</dbReference>
<keyword evidence="7 15" id="KW-0479">Metal-binding</keyword>
<dbReference type="InterPro" id="IPR009061">
    <property type="entry name" value="DNA-bd_dom_put_sf"/>
</dbReference>
<dbReference type="SUPFAM" id="SSF46955">
    <property type="entry name" value="Putative DNA-binding domain"/>
    <property type="match status" value="1"/>
</dbReference>
<dbReference type="PANTHER" id="PTHR10947:SF0">
    <property type="entry name" value="PHENYLALANINE--TRNA LIGASE BETA SUBUNIT"/>
    <property type="match status" value="1"/>
</dbReference>
<dbReference type="AlphaFoldDB" id="A0A1G9U8G6"/>
<dbReference type="InterPro" id="IPR012340">
    <property type="entry name" value="NA-bd_OB-fold"/>
</dbReference>
<dbReference type="GO" id="GO:0016740">
    <property type="term" value="F:transferase activity"/>
    <property type="evidence" value="ECO:0007669"/>
    <property type="project" value="UniProtKB-ARBA"/>
</dbReference>
<evidence type="ECO:0000256" key="12">
    <source>
        <dbReference type="ARBA" id="ARBA00022917"/>
    </source>
</evidence>
<dbReference type="GO" id="GO:0009328">
    <property type="term" value="C:phenylalanine-tRNA ligase complex"/>
    <property type="evidence" value="ECO:0007669"/>
    <property type="project" value="TreeGrafter"/>
</dbReference>
<dbReference type="PROSITE" id="PS51483">
    <property type="entry name" value="B5"/>
    <property type="match status" value="1"/>
</dbReference>
<feature type="domain" description="FDX-ACB" evidence="18">
    <location>
        <begin position="713"/>
        <end position="805"/>
    </location>
</feature>
<dbReference type="Pfam" id="PF03484">
    <property type="entry name" value="B5"/>
    <property type="match status" value="1"/>
</dbReference>
<sequence>MNTSLNWIKAMVPGLECTDQEFRDAMTLSGTKVEGFERYNKNLEKIVVGQIESVEAHPDASKLVVCKVNVGTEVLQIVTGAPNVKVGSSGQKVIVVLDGGKVAGGHDGGALPENGIKIKKGKLRGVESFGMMCSMEELGVSSEFFPGADPDGIYFLGDDAEVGSSAIEYLGLDDVVYEYEITNNRVDCYSVIGIAREAAATFKKEFKAPVVTKTGNDEDVNDYIKVEVKDSDLCKRYTARVVKDIKLAPSPEWMRRRLMTAGIRPINNIVDITNYVMEEYGQPMHAYDLETIEDRKIVVARAKDGEKFVTLDGQERNLDSEVLMINDGKKAIGIAGIMGGENSMITDNVKTMLFEAATFDGTNIRKSAKRVGLRTDASGKFEKGLDPENAMAAMDRACQLIEELGAGVVVGGAIDIYPVKNERKRITFEPERINALLGTNVSVDDMMTYFKRLEIEYDKDSNELIIPTFRQDLLRNADIAEEVARFFGYDNIPTTLPHGATTMGKISFKQEVELEAARIAKFAGFSEAMTYSFESPKVFDKLLLDADDKLRKTIVISNPLGEDFSIMRTLPLNGMLNSLSTNYNRRNKNVKLFELAKVYIPTGEELPDERVQFTLGFFGDGDFFTMKGVVEEFLDEIGISNKLTYNADAKKNFLHPGRQAEISYEGKVLGYLGEVHPKVADTYGIGDRAYVAVLDMPVVTELANFDIKYTGIAKFPAVTRDLSMVMPKTMPVGDVEAIIAKRGGKLVESYNLFDIYEGSQIKEGFKSVAYSIAFRANDRTLEDKDITPVMDNILKDLSAAGVELRA</sequence>
<dbReference type="GO" id="GO:0000287">
    <property type="term" value="F:magnesium ion binding"/>
    <property type="evidence" value="ECO:0007669"/>
    <property type="project" value="UniProtKB-UniRule"/>
</dbReference>
<organism evidence="20 21">
    <name type="scientific">Lachnospira pectinoschiza</name>
    <dbReference type="NCBI Taxonomy" id="28052"/>
    <lineage>
        <taxon>Bacteria</taxon>
        <taxon>Bacillati</taxon>
        <taxon>Bacillota</taxon>
        <taxon>Clostridia</taxon>
        <taxon>Lachnospirales</taxon>
        <taxon>Lachnospiraceae</taxon>
        <taxon>Lachnospira</taxon>
    </lineage>
</organism>
<dbReference type="InterPro" id="IPR036690">
    <property type="entry name" value="Fdx_antiC-bd_sf"/>
</dbReference>
<keyword evidence="8 15" id="KW-0547">Nucleotide-binding</keyword>
<evidence type="ECO:0000256" key="11">
    <source>
        <dbReference type="ARBA" id="ARBA00022884"/>
    </source>
</evidence>
<dbReference type="InterPro" id="IPR041616">
    <property type="entry name" value="PheRS_beta_core"/>
</dbReference>
<dbReference type="CDD" id="cd00769">
    <property type="entry name" value="PheRS_beta_core"/>
    <property type="match status" value="1"/>
</dbReference>
<dbReference type="Gene3D" id="2.40.50.140">
    <property type="entry name" value="Nucleic acid-binding proteins"/>
    <property type="match status" value="1"/>
</dbReference>
<evidence type="ECO:0000259" key="17">
    <source>
        <dbReference type="PROSITE" id="PS50886"/>
    </source>
</evidence>
<dbReference type="EC" id="6.1.1.20" evidence="15"/>
<dbReference type="InterPro" id="IPR045864">
    <property type="entry name" value="aa-tRNA-synth_II/BPL/LPL"/>
</dbReference>
<dbReference type="Pfam" id="PF01588">
    <property type="entry name" value="tRNA_bind"/>
    <property type="match status" value="1"/>
</dbReference>
<dbReference type="InterPro" id="IPR005121">
    <property type="entry name" value="Fdx_antiC-bd"/>
</dbReference>
<dbReference type="InterPro" id="IPR045060">
    <property type="entry name" value="Phe-tRNA-ligase_IIc_bsu"/>
</dbReference>
<dbReference type="GO" id="GO:0000049">
    <property type="term" value="F:tRNA binding"/>
    <property type="evidence" value="ECO:0007669"/>
    <property type="project" value="UniProtKB-UniRule"/>
</dbReference>
<dbReference type="SUPFAM" id="SSF54991">
    <property type="entry name" value="Anticodon-binding domain of PheRS"/>
    <property type="match status" value="1"/>
</dbReference>
<evidence type="ECO:0000256" key="7">
    <source>
        <dbReference type="ARBA" id="ARBA00022723"/>
    </source>
</evidence>
<dbReference type="PROSITE" id="PS51447">
    <property type="entry name" value="FDX_ACB"/>
    <property type="match status" value="1"/>
</dbReference>
<dbReference type="Gene3D" id="3.30.56.10">
    <property type="match status" value="2"/>
</dbReference>
<dbReference type="InterPro" id="IPR004532">
    <property type="entry name" value="Phe-tRNA-ligase_IIc_bsu_bact"/>
</dbReference>
<evidence type="ECO:0000256" key="9">
    <source>
        <dbReference type="ARBA" id="ARBA00022840"/>
    </source>
</evidence>
<keyword evidence="10 15" id="KW-0460">Magnesium</keyword>
<keyword evidence="11 16" id="KW-0694">RNA-binding</keyword>
<feature type="domain" description="TRNA-binding" evidence="17">
    <location>
        <begin position="40"/>
        <end position="167"/>
    </location>
</feature>
<dbReference type="GO" id="GO:0004826">
    <property type="term" value="F:phenylalanine-tRNA ligase activity"/>
    <property type="evidence" value="ECO:0007669"/>
    <property type="project" value="UniProtKB-UniRule"/>
</dbReference>
<dbReference type="GO" id="GO:0140096">
    <property type="term" value="F:catalytic activity, acting on a protein"/>
    <property type="evidence" value="ECO:0007669"/>
    <property type="project" value="UniProtKB-ARBA"/>
</dbReference>
<evidence type="ECO:0000256" key="6">
    <source>
        <dbReference type="ARBA" id="ARBA00022598"/>
    </source>
</evidence>
<feature type="binding site" evidence="15">
    <location>
        <position position="481"/>
    </location>
    <ligand>
        <name>Mg(2+)</name>
        <dbReference type="ChEBI" id="CHEBI:18420"/>
        <note>shared with alpha subunit</note>
    </ligand>
</feature>
<evidence type="ECO:0000256" key="15">
    <source>
        <dbReference type="HAMAP-Rule" id="MF_00283"/>
    </source>
</evidence>
<comment type="catalytic activity">
    <reaction evidence="14 15">
        <text>tRNA(Phe) + L-phenylalanine + ATP = L-phenylalanyl-tRNA(Phe) + AMP + diphosphate + H(+)</text>
        <dbReference type="Rhea" id="RHEA:19413"/>
        <dbReference type="Rhea" id="RHEA-COMP:9668"/>
        <dbReference type="Rhea" id="RHEA-COMP:9699"/>
        <dbReference type="ChEBI" id="CHEBI:15378"/>
        <dbReference type="ChEBI" id="CHEBI:30616"/>
        <dbReference type="ChEBI" id="CHEBI:33019"/>
        <dbReference type="ChEBI" id="CHEBI:58095"/>
        <dbReference type="ChEBI" id="CHEBI:78442"/>
        <dbReference type="ChEBI" id="CHEBI:78531"/>
        <dbReference type="ChEBI" id="CHEBI:456215"/>
        <dbReference type="EC" id="6.1.1.20"/>
    </reaction>
</comment>
<protein>
    <recommendedName>
        <fullName evidence="15">Phenylalanine--tRNA ligase beta subunit</fullName>
        <ecNumber evidence="15">6.1.1.20</ecNumber>
    </recommendedName>
    <alternativeName>
        <fullName evidence="15">Phenylalanyl-tRNA synthetase beta subunit</fullName>
        <shortName evidence="15">PheRS</shortName>
    </alternativeName>
</protein>
<dbReference type="RefSeq" id="WP_074520886.1">
    <property type="nucleotide sequence ID" value="NZ_FNHZ01000001.1"/>
</dbReference>
<keyword evidence="12 15" id="KW-0648">Protein biosynthesis</keyword>
<comment type="similarity">
    <text evidence="2 15">Belongs to the phenylalanyl-tRNA synthetase beta subunit family. Type 1 subfamily.</text>
</comment>
<dbReference type="CDD" id="cd02796">
    <property type="entry name" value="tRNA_bind_bactPheRS"/>
    <property type="match status" value="1"/>
</dbReference>
<dbReference type="Gene3D" id="3.50.40.10">
    <property type="entry name" value="Phenylalanyl-trna Synthetase, Chain B, domain 3"/>
    <property type="match status" value="1"/>
</dbReference>
<dbReference type="EMBL" id="FNHZ01000001">
    <property type="protein sequence ID" value="SDM55825.1"/>
    <property type="molecule type" value="Genomic_DNA"/>
</dbReference>
<evidence type="ECO:0000313" key="20">
    <source>
        <dbReference type="EMBL" id="SDM55825.1"/>
    </source>
</evidence>
<feature type="binding site" evidence="15">
    <location>
        <position position="482"/>
    </location>
    <ligand>
        <name>Mg(2+)</name>
        <dbReference type="ChEBI" id="CHEBI:18420"/>
        <note>shared with alpha subunit</note>
    </ligand>
</feature>
<dbReference type="SMART" id="SM00874">
    <property type="entry name" value="B5"/>
    <property type="match status" value="1"/>
</dbReference>
<feature type="domain" description="B5" evidence="19">
    <location>
        <begin position="421"/>
        <end position="494"/>
    </location>
</feature>
<dbReference type="Gene3D" id="3.30.70.380">
    <property type="entry name" value="Ferrodoxin-fold anticodon-binding domain"/>
    <property type="match status" value="1"/>
</dbReference>
<evidence type="ECO:0000313" key="21">
    <source>
        <dbReference type="Proteomes" id="UP000187651"/>
    </source>
</evidence>
<evidence type="ECO:0000256" key="1">
    <source>
        <dbReference type="ARBA" id="ARBA00004496"/>
    </source>
</evidence>
<dbReference type="OrthoDB" id="9805455at2"/>
<evidence type="ECO:0000256" key="10">
    <source>
        <dbReference type="ARBA" id="ARBA00022842"/>
    </source>
</evidence>
<dbReference type="FunFam" id="3.50.40.10:FF:000001">
    <property type="entry name" value="Phenylalanine--tRNA ligase beta subunit"/>
    <property type="match status" value="1"/>
</dbReference>
<reference evidence="21" key="1">
    <citation type="submission" date="2016-10" db="EMBL/GenBank/DDBJ databases">
        <authorList>
            <person name="Varghese N."/>
            <person name="Submissions S."/>
        </authorList>
    </citation>
    <scope>NUCLEOTIDE SEQUENCE [LARGE SCALE GENOMIC DNA]</scope>
    <source>
        <strain evidence="21">M83</strain>
    </source>
</reference>
<dbReference type="SUPFAM" id="SSF50249">
    <property type="entry name" value="Nucleic acid-binding proteins"/>
    <property type="match status" value="1"/>
</dbReference>
<dbReference type="HAMAP" id="MF_00283">
    <property type="entry name" value="Phe_tRNA_synth_beta1"/>
    <property type="match status" value="1"/>
</dbReference>
<keyword evidence="5 16" id="KW-0820">tRNA-binding</keyword>
<keyword evidence="13 15" id="KW-0030">Aminoacyl-tRNA synthetase</keyword>
<evidence type="ECO:0000256" key="2">
    <source>
        <dbReference type="ARBA" id="ARBA00008653"/>
    </source>
</evidence>
<dbReference type="NCBIfam" id="TIGR00472">
    <property type="entry name" value="pheT_bact"/>
    <property type="match status" value="1"/>
</dbReference>
<dbReference type="Pfam" id="PF03147">
    <property type="entry name" value="FDX-ACB"/>
    <property type="match status" value="1"/>
</dbReference>
<evidence type="ECO:0000256" key="5">
    <source>
        <dbReference type="ARBA" id="ARBA00022555"/>
    </source>
</evidence>
<dbReference type="Gene3D" id="3.30.930.10">
    <property type="entry name" value="Bira Bifunctional Protein, Domain 2"/>
    <property type="match status" value="1"/>
</dbReference>
<name>A0A1G9U8G6_9FIRM</name>
<evidence type="ECO:0000259" key="19">
    <source>
        <dbReference type="PROSITE" id="PS51483"/>
    </source>
</evidence>
<keyword evidence="6 15" id="KW-0436">Ligase</keyword>
<dbReference type="SUPFAM" id="SSF56037">
    <property type="entry name" value="PheT/TilS domain"/>
    <property type="match status" value="1"/>
</dbReference>
<dbReference type="NCBIfam" id="NF045760">
    <property type="entry name" value="YtpR"/>
    <property type="match status" value="1"/>
</dbReference>